<proteinExistence type="predicted"/>
<accession>A0A391NSF7</accession>
<evidence type="ECO:0000313" key="1">
    <source>
        <dbReference type="EMBL" id="GCA64167.1"/>
    </source>
</evidence>
<evidence type="ECO:0000313" key="2">
    <source>
        <dbReference type="Proteomes" id="UP000265618"/>
    </source>
</evidence>
<protein>
    <submittedName>
        <fullName evidence="1">Uncharacterized protein</fullName>
    </submittedName>
</protein>
<gene>
    <name evidence="1" type="ORF">KIPB_013434</name>
</gene>
<dbReference type="Proteomes" id="UP000265618">
    <property type="component" value="Unassembled WGS sequence"/>
</dbReference>
<name>A0A391NSF7_9EUKA</name>
<organism evidence="1 2">
    <name type="scientific">Kipferlia bialata</name>
    <dbReference type="NCBI Taxonomy" id="797122"/>
    <lineage>
        <taxon>Eukaryota</taxon>
        <taxon>Metamonada</taxon>
        <taxon>Carpediemonas-like organisms</taxon>
        <taxon>Kipferlia</taxon>
    </lineage>
</organism>
<keyword evidence="2" id="KW-1185">Reference proteome</keyword>
<reference evidence="1 2" key="1">
    <citation type="journal article" date="2018" name="PLoS ONE">
        <title>The draft genome of Kipferlia bialata reveals reductive genome evolution in fornicate parasites.</title>
        <authorList>
            <person name="Tanifuji G."/>
            <person name="Takabayashi S."/>
            <person name="Kume K."/>
            <person name="Takagi M."/>
            <person name="Nakayama T."/>
            <person name="Kamikawa R."/>
            <person name="Inagaki Y."/>
            <person name="Hashimoto T."/>
        </authorList>
    </citation>
    <scope>NUCLEOTIDE SEQUENCE [LARGE SCALE GENOMIC DNA]</scope>
    <source>
        <strain evidence="1">NY0173</strain>
    </source>
</reference>
<dbReference type="AlphaFoldDB" id="A0A391NSF7"/>
<comment type="caution">
    <text evidence="1">The sequence shown here is derived from an EMBL/GenBank/DDBJ whole genome shotgun (WGS) entry which is preliminary data.</text>
</comment>
<feature type="non-terminal residue" evidence="1">
    <location>
        <position position="72"/>
    </location>
</feature>
<sequence>MTQSTSSDPAAQKKAPVTLADLSSAASNLQAITAALQNQSPAECPADLAQNFAMMQEQVKALGGHVSALATQ</sequence>
<dbReference type="EMBL" id="BDIP01006375">
    <property type="protein sequence ID" value="GCA64167.1"/>
    <property type="molecule type" value="Genomic_DNA"/>
</dbReference>